<dbReference type="Proteomes" id="UP001222027">
    <property type="component" value="Unassembled WGS sequence"/>
</dbReference>
<proteinExistence type="predicted"/>
<accession>A0AAV8PK98</accession>
<comment type="caution">
    <text evidence="1">The sequence shown here is derived from an EMBL/GenBank/DDBJ whole genome shotgun (WGS) entry which is preliminary data.</text>
</comment>
<evidence type="ECO:0000313" key="2">
    <source>
        <dbReference type="Proteomes" id="UP001222027"/>
    </source>
</evidence>
<dbReference type="EMBL" id="JAQQAF010000009">
    <property type="protein sequence ID" value="KAJ8458057.1"/>
    <property type="molecule type" value="Genomic_DNA"/>
</dbReference>
<organism evidence="1 2">
    <name type="scientific">Ensete ventricosum</name>
    <name type="common">Abyssinian banana</name>
    <name type="synonym">Musa ensete</name>
    <dbReference type="NCBI Taxonomy" id="4639"/>
    <lineage>
        <taxon>Eukaryota</taxon>
        <taxon>Viridiplantae</taxon>
        <taxon>Streptophyta</taxon>
        <taxon>Embryophyta</taxon>
        <taxon>Tracheophyta</taxon>
        <taxon>Spermatophyta</taxon>
        <taxon>Magnoliopsida</taxon>
        <taxon>Liliopsida</taxon>
        <taxon>Zingiberales</taxon>
        <taxon>Musaceae</taxon>
        <taxon>Ensete</taxon>
    </lineage>
</organism>
<gene>
    <name evidence="1" type="ORF">OPV22_030983</name>
</gene>
<sequence>MDSSLSPQVSGNKTSRVDVVNETSLPVSLPVFSLFGEARGEPSAIGELFFEDTRRVRFVQNRVPLTPKGHGQAPS</sequence>
<protein>
    <submittedName>
        <fullName evidence="1">Uncharacterized protein</fullName>
    </submittedName>
</protein>
<dbReference type="AlphaFoldDB" id="A0AAV8PK98"/>
<reference evidence="1 2" key="1">
    <citation type="submission" date="2022-12" db="EMBL/GenBank/DDBJ databases">
        <title>Chromosome-scale assembly of the Ensete ventricosum genome.</title>
        <authorList>
            <person name="Dussert Y."/>
            <person name="Stocks J."/>
            <person name="Wendawek A."/>
            <person name="Woldeyes F."/>
            <person name="Nichols R.A."/>
            <person name="Borrell J.S."/>
        </authorList>
    </citation>
    <scope>NUCLEOTIDE SEQUENCE [LARGE SCALE GENOMIC DNA]</scope>
    <source>
        <strain evidence="2">cv. Maze</strain>
        <tissue evidence="1">Seeds</tissue>
    </source>
</reference>
<evidence type="ECO:0000313" key="1">
    <source>
        <dbReference type="EMBL" id="KAJ8458057.1"/>
    </source>
</evidence>
<name>A0AAV8PK98_ENSVE</name>
<keyword evidence="2" id="KW-1185">Reference proteome</keyword>